<evidence type="ECO:0000256" key="3">
    <source>
        <dbReference type="ARBA" id="ARBA00012438"/>
    </source>
</evidence>
<comment type="catalytic activity">
    <reaction evidence="1">
        <text>ATP + protein L-histidine = ADP + protein N-phospho-L-histidine.</text>
        <dbReference type="EC" id="2.7.13.3"/>
    </reaction>
</comment>
<dbReference type="CDD" id="cd00082">
    <property type="entry name" value="HisKA"/>
    <property type="match status" value="1"/>
</dbReference>
<feature type="domain" description="Histidine kinase" evidence="15">
    <location>
        <begin position="120"/>
        <end position="328"/>
    </location>
</feature>
<evidence type="ECO:0000256" key="11">
    <source>
        <dbReference type="ARBA" id="ARBA00022989"/>
    </source>
</evidence>
<dbReference type="PROSITE" id="PS50109">
    <property type="entry name" value="HIS_KIN"/>
    <property type="match status" value="1"/>
</dbReference>
<keyword evidence="10" id="KW-0067">ATP-binding</keyword>
<dbReference type="Gene3D" id="3.30.565.10">
    <property type="entry name" value="Histidine kinase-like ATPase, C-terminal domain"/>
    <property type="match status" value="1"/>
</dbReference>
<keyword evidence="8" id="KW-0547">Nucleotide-binding</keyword>
<dbReference type="EC" id="2.7.13.3" evidence="3"/>
<dbReference type="SUPFAM" id="SSF47384">
    <property type="entry name" value="Homodimeric domain of signal transducing histidine kinase"/>
    <property type="match status" value="1"/>
</dbReference>
<gene>
    <name evidence="16" type="ORF">BME96_02605</name>
</gene>
<feature type="transmembrane region" description="Helical" evidence="14">
    <location>
        <begin position="9"/>
        <end position="28"/>
    </location>
</feature>
<keyword evidence="9" id="KW-0418">Kinase</keyword>
<dbReference type="PANTHER" id="PTHR45453:SF2">
    <property type="entry name" value="HISTIDINE KINASE"/>
    <property type="match status" value="1"/>
</dbReference>
<sequence length="331" mass="38791">MKLFIKEHILLIILQCMQFSFLFLLLYLSDFRNYLLLLYGLLVNIVLLAAYLVFQYYTRRHVYKRLSSKATNLKELLETTDQAPIGVALDQLTRTQYQLFMEQLKQAEDAQKQHLTFMNRWVHQMKTPLSVIELTAQNLDEPESSSIREETERMKNGLHTVLNMARLRTIQEDFHIKPVVLADLLHEVNHENKRFYIRNQVYPHLHIETPKLTVETDEKWLFFIVNQIIQNAVKYSAKKSNRIDISLKKLGKRAVMEITDYGVGIPSQDKKRVFQAFFTGDNGRTFRESTGMGLYLTKEVADYLEHQIEMESTEGSGTTFRILFTPTQTIT</sequence>
<dbReference type="GeneID" id="71513273"/>
<feature type="transmembrane region" description="Helical" evidence="14">
    <location>
        <begin position="34"/>
        <end position="54"/>
    </location>
</feature>
<dbReference type="KEGG" id="vhl:BME96_02605"/>
<dbReference type="PANTHER" id="PTHR45453">
    <property type="entry name" value="PHOSPHATE REGULON SENSOR PROTEIN PHOR"/>
    <property type="match status" value="1"/>
</dbReference>
<dbReference type="InterPro" id="IPR004358">
    <property type="entry name" value="Sig_transdc_His_kin-like_C"/>
</dbReference>
<reference evidence="16 17" key="1">
    <citation type="submission" date="2016-11" db="EMBL/GenBank/DDBJ databases">
        <title>Complete genome sequencing of Virgibacillus halodenitrificans PDB-F2.</title>
        <authorList>
            <person name="Sun Z."/>
            <person name="Zhou Y."/>
            <person name="Li H."/>
        </authorList>
    </citation>
    <scope>NUCLEOTIDE SEQUENCE [LARGE SCALE GENOMIC DNA]</scope>
    <source>
        <strain evidence="16 17">PDB-F2</strain>
    </source>
</reference>
<comment type="subcellular location">
    <subcellularLocation>
        <location evidence="2">Cell membrane</location>
        <topology evidence="2">Multi-pass membrane protein</topology>
    </subcellularLocation>
</comment>
<protein>
    <recommendedName>
        <fullName evidence="3">histidine kinase</fullName>
        <ecNumber evidence="3">2.7.13.3</ecNumber>
    </recommendedName>
</protein>
<evidence type="ECO:0000256" key="5">
    <source>
        <dbReference type="ARBA" id="ARBA00022553"/>
    </source>
</evidence>
<dbReference type="PRINTS" id="PR00344">
    <property type="entry name" value="BCTRLSENSOR"/>
</dbReference>
<keyword evidence="5" id="KW-0597">Phosphoprotein</keyword>
<name>A0AAC9NJM3_VIRHA</name>
<dbReference type="AlphaFoldDB" id="A0AAC9NJM3"/>
<dbReference type="SUPFAM" id="SSF55874">
    <property type="entry name" value="ATPase domain of HSP90 chaperone/DNA topoisomerase II/histidine kinase"/>
    <property type="match status" value="1"/>
</dbReference>
<dbReference type="InterPro" id="IPR003594">
    <property type="entry name" value="HATPase_dom"/>
</dbReference>
<dbReference type="Gene3D" id="1.10.287.130">
    <property type="match status" value="1"/>
</dbReference>
<dbReference type="EMBL" id="CP017962">
    <property type="protein sequence ID" value="APC47138.1"/>
    <property type="molecule type" value="Genomic_DNA"/>
</dbReference>
<evidence type="ECO:0000256" key="12">
    <source>
        <dbReference type="ARBA" id="ARBA00023012"/>
    </source>
</evidence>
<dbReference type="Pfam" id="PF02518">
    <property type="entry name" value="HATPase_c"/>
    <property type="match status" value="1"/>
</dbReference>
<evidence type="ECO:0000313" key="16">
    <source>
        <dbReference type="EMBL" id="APC47138.1"/>
    </source>
</evidence>
<dbReference type="GO" id="GO:0016036">
    <property type="term" value="P:cellular response to phosphate starvation"/>
    <property type="evidence" value="ECO:0007669"/>
    <property type="project" value="TreeGrafter"/>
</dbReference>
<dbReference type="GO" id="GO:0004721">
    <property type="term" value="F:phosphoprotein phosphatase activity"/>
    <property type="evidence" value="ECO:0007669"/>
    <property type="project" value="TreeGrafter"/>
</dbReference>
<evidence type="ECO:0000256" key="7">
    <source>
        <dbReference type="ARBA" id="ARBA00022692"/>
    </source>
</evidence>
<evidence type="ECO:0000256" key="8">
    <source>
        <dbReference type="ARBA" id="ARBA00022741"/>
    </source>
</evidence>
<evidence type="ECO:0000256" key="9">
    <source>
        <dbReference type="ARBA" id="ARBA00022777"/>
    </source>
</evidence>
<dbReference type="Pfam" id="PF00512">
    <property type="entry name" value="HisKA"/>
    <property type="match status" value="1"/>
</dbReference>
<dbReference type="InterPro" id="IPR036890">
    <property type="entry name" value="HATPase_C_sf"/>
</dbReference>
<dbReference type="SMART" id="SM00387">
    <property type="entry name" value="HATPase_c"/>
    <property type="match status" value="1"/>
</dbReference>
<dbReference type="Proteomes" id="UP000182945">
    <property type="component" value="Chromosome"/>
</dbReference>
<evidence type="ECO:0000256" key="13">
    <source>
        <dbReference type="ARBA" id="ARBA00023136"/>
    </source>
</evidence>
<keyword evidence="7 14" id="KW-0812">Transmembrane</keyword>
<dbReference type="InterPro" id="IPR003661">
    <property type="entry name" value="HisK_dim/P_dom"/>
</dbReference>
<dbReference type="InterPro" id="IPR050351">
    <property type="entry name" value="BphY/WalK/GraS-like"/>
</dbReference>
<keyword evidence="11 14" id="KW-1133">Transmembrane helix</keyword>
<proteinExistence type="predicted"/>
<dbReference type="SMART" id="SM00388">
    <property type="entry name" value="HisKA"/>
    <property type="match status" value="1"/>
</dbReference>
<keyword evidence="13 14" id="KW-0472">Membrane</keyword>
<keyword evidence="12" id="KW-0902">Two-component regulatory system</keyword>
<evidence type="ECO:0000256" key="1">
    <source>
        <dbReference type="ARBA" id="ARBA00000085"/>
    </source>
</evidence>
<dbReference type="GO" id="GO:0005886">
    <property type="term" value="C:plasma membrane"/>
    <property type="evidence" value="ECO:0007669"/>
    <property type="project" value="UniProtKB-SubCell"/>
</dbReference>
<organism evidence="16 17">
    <name type="scientific">Virgibacillus halodenitrificans</name>
    <name type="common">Bacillus halodenitrificans</name>
    <dbReference type="NCBI Taxonomy" id="1482"/>
    <lineage>
        <taxon>Bacteria</taxon>
        <taxon>Bacillati</taxon>
        <taxon>Bacillota</taxon>
        <taxon>Bacilli</taxon>
        <taxon>Bacillales</taxon>
        <taxon>Bacillaceae</taxon>
        <taxon>Virgibacillus</taxon>
    </lineage>
</organism>
<dbReference type="RefSeq" id="WP_071648200.1">
    <property type="nucleotide sequence ID" value="NZ_CP017962.1"/>
</dbReference>
<evidence type="ECO:0000256" key="6">
    <source>
        <dbReference type="ARBA" id="ARBA00022679"/>
    </source>
</evidence>
<dbReference type="GO" id="GO:0000155">
    <property type="term" value="F:phosphorelay sensor kinase activity"/>
    <property type="evidence" value="ECO:0007669"/>
    <property type="project" value="InterPro"/>
</dbReference>
<evidence type="ECO:0000256" key="2">
    <source>
        <dbReference type="ARBA" id="ARBA00004651"/>
    </source>
</evidence>
<evidence type="ECO:0000256" key="10">
    <source>
        <dbReference type="ARBA" id="ARBA00022840"/>
    </source>
</evidence>
<dbReference type="InterPro" id="IPR036097">
    <property type="entry name" value="HisK_dim/P_sf"/>
</dbReference>
<evidence type="ECO:0000256" key="14">
    <source>
        <dbReference type="SAM" id="Phobius"/>
    </source>
</evidence>
<evidence type="ECO:0000313" key="17">
    <source>
        <dbReference type="Proteomes" id="UP000182945"/>
    </source>
</evidence>
<keyword evidence="6" id="KW-0808">Transferase</keyword>
<evidence type="ECO:0000256" key="4">
    <source>
        <dbReference type="ARBA" id="ARBA00022475"/>
    </source>
</evidence>
<accession>A0AAC9NJM3</accession>
<dbReference type="InterPro" id="IPR005467">
    <property type="entry name" value="His_kinase_dom"/>
</dbReference>
<keyword evidence="4" id="KW-1003">Cell membrane</keyword>
<dbReference type="GO" id="GO:0005524">
    <property type="term" value="F:ATP binding"/>
    <property type="evidence" value="ECO:0007669"/>
    <property type="project" value="UniProtKB-KW"/>
</dbReference>
<evidence type="ECO:0000259" key="15">
    <source>
        <dbReference type="PROSITE" id="PS50109"/>
    </source>
</evidence>